<dbReference type="OrthoDB" id="181472at2"/>
<dbReference type="SMART" id="SM01149">
    <property type="entry name" value="DUF1237"/>
    <property type="match status" value="1"/>
</dbReference>
<dbReference type="PANTHER" id="PTHR31047">
    <property type="entry name" value="MEIOTICALLY UP-REGULATED GENE 157 PROTEIN"/>
    <property type="match status" value="1"/>
</dbReference>
<comment type="caution">
    <text evidence="1">The sequence shown here is derived from an EMBL/GenBank/DDBJ whole genome shotgun (WGS) entry which is preliminary data.</text>
</comment>
<dbReference type="PANTHER" id="PTHR31047:SF0">
    <property type="entry name" value="MEIOTICALLY UP-REGULATED GENE 157 PROTEIN"/>
    <property type="match status" value="1"/>
</dbReference>
<dbReference type="Gene3D" id="1.50.10.10">
    <property type="match status" value="1"/>
</dbReference>
<evidence type="ECO:0000313" key="2">
    <source>
        <dbReference type="Proteomes" id="UP000294498"/>
    </source>
</evidence>
<keyword evidence="2" id="KW-1185">Reference proteome</keyword>
<dbReference type="InterPro" id="IPR012341">
    <property type="entry name" value="6hp_glycosidase-like_sf"/>
</dbReference>
<evidence type="ECO:0008006" key="3">
    <source>
        <dbReference type="Google" id="ProtNLM"/>
    </source>
</evidence>
<dbReference type="AlphaFoldDB" id="A0A4R8DF29"/>
<dbReference type="Pfam" id="PF06824">
    <property type="entry name" value="Glyco_hydro_125"/>
    <property type="match status" value="1"/>
</dbReference>
<name>A0A4R8DF29_9BACT</name>
<dbReference type="Proteomes" id="UP000294498">
    <property type="component" value="Unassembled WGS sequence"/>
</dbReference>
<accession>A0A4R8DF29</accession>
<gene>
    <name evidence="1" type="ORF">EDB95_3659</name>
</gene>
<dbReference type="InterPro" id="IPR008313">
    <property type="entry name" value="GH125"/>
</dbReference>
<dbReference type="PIRSF" id="PIRSF028846">
    <property type="entry name" value="UCP028846"/>
    <property type="match status" value="1"/>
</dbReference>
<reference evidence="1 2" key="1">
    <citation type="submission" date="2019-03" db="EMBL/GenBank/DDBJ databases">
        <title>Genomic Encyclopedia of Type Strains, Phase IV (KMG-IV): sequencing the most valuable type-strain genomes for metagenomic binning, comparative biology and taxonomic classification.</title>
        <authorList>
            <person name="Goeker M."/>
        </authorList>
    </citation>
    <scope>NUCLEOTIDE SEQUENCE [LARGE SCALE GENOMIC DNA]</scope>
    <source>
        <strain evidence="1 2">DSM 100059</strain>
    </source>
</reference>
<dbReference type="InterPro" id="IPR008928">
    <property type="entry name" value="6-hairpin_glycosidase_sf"/>
</dbReference>
<evidence type="ECO:0000313" key="1">
    <source>
        <dbReference type="EMBL" id="TDW95844.1"/>
    </source>
</evidence>
<dbReference type="SUPFAM" id="SSF48208">
    <property type="entry name" value="Six-hairpin glycosidases"/>
    <property type="match status" value="1"/>
</dbReference>
<proteinExistence type="predicted"/>
<dbReference type="GO" id="GO:0005975">
    <property type="term" value="P:carbohydrate metabolic process"/>
    <property type="evidence" value="ECO:0007669"/>
    <property type="project" value="InterPro"/>
</dbReference>
<organism evidence="1 2">
    <name type="scientific">Dinghuibacter silviterrae</name>
    <dbReference type="NCBI Taxonomy" id="1539049"/>
    <lineage>
        <taxon>Bacteria</taxon>
        <taxon>Pseudomonadati</taxon>
        <taxon>Bacteroidota</taxon>
        <taxon>Chitinophagia</taxon>
        <taxon>Chitinophagales</taxon>
        <taxon>Chitinophagaceae</taxon>
        <taxon>Dinghuibacter</taxon>
    </lineage>
</organism>
<dbReference type="RefSeq" id="WP_133995575.1">
    <property type="nucleotide sequence ID" value="NZ_SODV01000002.1"/>
</dbReference>
<protein>
    <recommendedName>
        <fullName evidence="3">Meiotically up-regulated gene 157 (Mug157) protein</fullName>
    </recommendedName>
</protein>
<sequence>MERRKFLRQSALTATGLALGADRVGVLAGTSGASGLTGAAGASGMAGVAGAMSLADFPVVRVAQADRKFSSPAIEAAITQLQREMGNKELAWLFGNCFPNTLDTTVDFSMAGGTPDTFVITGDIDAMWQRDSTAQVWPYLPFVKEDPRLGQLVEGVIRRQTRNILLDPYANAFYKDDTKVSEWKKTDITDMKPGIHERKWEIDSLCYPIRLAYNYWKRTGSKAPFDLAWKEGITNTLRTFKTQQRKNGEGPYSFQRNTAWATDGVPMGGYGYPVNPVGLICSMFRPSDDATIFPFLVPSNFFAVVSLKQAAEMVQTIHGDAALAQGCLSLAREVEAALEHYAVVNDPVMGRVYAYEVNGFGSYNLMDDANVPSLLGMPYLEAVPKTDPIYINTRKLVLSHRNPFFFKGTAGEGVGGPHCGLNMIWPLGIIVRALTSSDPAEMGHCLNMLQTTHAGTGFMHESFFKDDATNFTRKWFAWANTIFGELILKVYHTDKALLA</sequence>
<dbReference type="EMBL" id="SODV01000002">
    <property type="protein sequence ID" value="TDW95844.1"/>
    <property type="molecule type" value="Genomic_DNA"/>
</dbReference>